<name>A0AAJ1BWC1_9HYPH</name>
<dbReference type="Gene3D" id="3.20.20.60">
    <property type="entry name" value="Phosphoenolpyruvate-binding domains"/>
    <property type="match status" value="1"/>
</dbReference>
<organism evidence="1 2">
    <name type="scientific">Ciceribacter sichuanensis</name>
    <dbReference type="NCBI Taxonomy" id="2949647"/>
    <lineage>
        <taxon>Bacteria</taxon>
        <taxon>Pseudomonadati</taxon>
        <taxon>Pseudomonadota</taxon>
        <taxon>Alphaproteobacteria</taxon>
        <taxon>Hyphomicrobiales</taxon>
        <taxon>Rhizobiaceae</taxon>
        <taxon>Ciceribacter</taxon>
    </lineage>
</organism>
<dbReference type="GO" id="GO:0003824">
    <property type="term" value="F:catalytic activity"/>
    <property type="evidence" value="ECO:0007669"/>
    <property type="project" value="InterPro"/>
</dbReference>
<reference evidence="1" key="1">
    <citation type="submission" date="2022-06" db="EMBL/GenBank/DDBJ databases">
        <authorList>
            <person name="Sun Q."/>
        </authorList>
    </citation>
    <scope>NUCLEOTIDE SEQUENCE</scope>
    <source>
        <strain evidence="1">S101</strain>
    </source>
</reference>
<sequence length="240" mass="24990">MFINREADLASDDNDILKGPSLRILLAITPSFEARDVAHAVDAIVVNDSGQPRKSSLEEGHGGIPHLAYLDNNPDNDALAAQLAVLMESLPQGIVLGNTRNGSDLQRLDTLLSAEEAIRQLPVGATAILAVMGDNPAGLLNAESFTGRTPRLKGLGCNTSALRRNGGAAGTPRLAADITLLAASHAGVPAFSWLEPDLSGKALAEACTRARQDGFTALVTSQPTQVAAILATRDSDAETP</sequence>
<comment type="caution">
    <text evidence="1">The sequence shown here is derived from an EMBL/GenBank/DDBJ whole genome shotgun (WGS) entry which is preliminary data.</text>
</comment>
<proteinExistence type="predicted"/>
<protein>
    <submittedName>
        <fullName evidence="1">Uncharacterized protein</fullName>
    </submittedName>
</protein>
<evidence type="ECO:0000313" key="2">
    <source>
        <dbReference type="Proteomes" id="UP001155380"/>
    </source>
</evidence>
<accession>A0AAJ1BWC1</accession>
<dbReference type="EMBL" id="JAMXLX010000001">
    <property type="protein sequence ID" value="MCO5956298.1"/>
    <property type="molecule type" value="Genomic_DNA"/>
</dbReference>
<dbReference type="AlphaFoldDB" id="A0AAJ1BWC1"/>
<dbReference type="RefSeq" id="WP_250914659.1">
    <property type="nucleotide sequence ID" value="NZ_JAMXLX010000001.1"/>
</dbReference>
<dbReference type="SUPFAM" id="SSF51621">
    <property type="entry name" value="Phosphoenolpyruvate/pyruvate domain"/>
    <property type="match status" value="1"/>
</dbReference>
<gene>
    <name evidence="1" type="ORF">NBH21_05930</name>
</gene>
<dbReference type="InterPro" id="IPR040442">
    <property type="entry name" value="Pyrv_kinase-like_dom_sf"/>
</dbReference>
<dbReference type="Proteomes" id="UP001155380">
    <property type="component" value="Unassembled WGS sequence"/>
</dbReference>
<evidence type="ECO:0000313" key="1">
    <source>
        <dbReference type="EMBL" id="MCO5956298.1"/>
    </source>
</evidence>
<dbReference type="InterPro" id="IPR015813">
    <property type="entry name" value="Pyrv/PenolPyrv_kinase-like_dom"/>
</dbReference>